<organism evidence="1 2">
    <name type="scientific">Tunturiibacter gelidiferens</name>
    <dbReference type="NCBI Taxonomy" id="3069689"/>
    <lineage>
        <taxon>Bacteria</taxon>
        <taxon>Pseudomonadati</taxon>
        <taxon>Acidobacteriota</taxon>
        <taxon>Terriglobia</taxon>
        <taxon>Terriglobales</taxon>
        <taxon>Acidobacteriaceae</taxon>
        <taxon>Tunturiibacter</taxon>
    </lineage>
</organism>
<proteinExistence type="predicted"/>
<dbReference type="AlphaFoldDB" id="A0A9X0QIS4"/>
<sequence>MGAAEVIDTSTNATWDEVVLELTHGLGVDHVLDVIGGDSNFRVDRSEFTATIAYLKAMI</sequence>
<evidence type="ECO:0000313" key="1">
    <source>
        <dbReference type="EMBL" id="MBB5331136.1"/>
    </source>
</evidence>
<name>A0A9X0QIS4_9BACT</name>
<keyword evidence="2" id="KW-1185">Reference proteome</keyword>
<protein>
    <submittedName>
        <fullName evidence="1">NADPH:quinone reductase-like Zn-dependent oxidoreductase</fullName>
    </submittedName>
</protein>
<reference evidence="1 2" key="1">
    <citation type="submission" date="2020-08" db="EMBL/GenBank/DDBJ databases">
        <title>Genomic Encyclopedia of Type Strains, Phase IV (KMG-V): Genome sequencing to study the core and pangenomes of soil and plant-associated prokaryotes.</title>
        <authorList>
            <person name="Whitman W."/>
        </authorList>
    </citation>
    <scope>NUCLEOTIDE SEQUENCE [LARGE SCALE GENOMIC DNA]</scope>
    <source>
        <strain evidence="1 2">X5P2</strain>
    </source>
</reference>
<gene>
    <name evidence="1" type="ORF">HDF14_004774</name>
</gene>
<dbReference type="InterPro" id="IPR036291">
    <property type="entry name" value="NAD(P)-bd_dom_sf"/>
</dbReference>
<dbReference type="Proteomes" id="UP000535182">
    <property type="component" value="Unassembled WGS sequence"/>
</dbReference>
<accession>A0A9X0QIS4</accession>
<evidence type="ECO:0000313" key="2">
    <source>
        <dbReference type="Proteomes" id="UP000535182"/>
    </source>
</evidence>
<dbReference type="EMBL" id="JACHEB010000013">
    <property type="protein sequence ID" value="MBB5331136.1"/>
    <property type="molecule type" value="Genomic_DNA"/>
</dbReference>
<dbReference type="Gene3D" id="3.40.50.720">
    <property type="entry name" value="NAD(P)-binding Rossmann-like Domain"/>
    <property type="match status" value="1"/>
</dbReference>
<comment type="caution">
    <text evidence="1">The sequence shown here is derived from an EMBL/GenBank/DDBJ whole genome shotgun (WGS) entry which is preliminary data.</text>
</comment>
<dbReference type="RefSeq" id="WP_183981010.1">
    <property type="nucleotide sequence ID" value="NZ_JACHEB010000013.1"/>
</dbReference>
<dbReference type="SUPFAM" id="SSF51735">
    <property type="entry name" value="NAD(P)-binding Rossmann-fold domains"/>
    <property type="match status" value="1"/>
</dbReference>